<comment type="similarity">
    <text evidence="3">Belongs to the ubiquitin-activating E1 family.</text>
</comment>
<dbReference type="InterPro" id="IPR000011">
    <property type="entry name" value="UBQ/SUMO-activ_enz_E1-like"/>
</dbReference>
<evidence type="ECO:0000313" key="9">
    <source>
        <dbReference type="EMBL" id="GAO14155.1"/>
    </source>
</evidence>
<reference evidence="12" key="2">
    <citation type="journal article" date="2016" name="Genome Announc.">
        <title>Genome sequence of Ustilaginoidea virens IPU010, a rice pathogenic fungus causing false smut.</title>
        <authorList>
            <person name="Kumagai T."/>
            <person name="Ishii T."/>
            <person name="Terai G."/>
            <person name="Umemura M."/>
            <person name="Machida M."/>
            <person name="Asai K."/>
        </authorList>
    </citation>
    <scope>NUCLEOTIDE SEQUENCE [LARGE SCALE GENOMIC DNA]</scope>
    <source>
        <strain evidence="12">IPU010</strain>
    </source>
</reference>
<comment type="pathway">
    <text evidence="2">Protein modification; protein sumoylation.</text>
</comment>
<dbReference type="PRINTS" id="PR01849">
    <property type="entry name" value="UBIQUITINACT"/>
</dbReference>
<name>A0A063C693_USTVR</name>
<keyword evidence="4" id="KW-0833">Ubl conjugation pathway</keyword>
<evidence type="ECO:0000313" key="12">
    <source>
        <dbReference type="Proteomes" id="UP000054053"/>
    </source>
</evidence>
<comment type="subcellular location">
    <subcellularLocation>
        <location evidence="1">Nucleus</location>
    </subcellularLocation>
</comment>
<dbReference type="CDD" id="cd01492">
    <property type="entry name" value="Aos1_SUMO"/>
    <property type="match status" value="1"/>
</dbReference>
<organism evidence="9 12">
    <name type="scientific">Ustilaginoidea virens</name>
    <name type="common">Rice false smut fungus</name>
    <name type="synonym">Villosiclava virens</name>
    <dbReference type="NCBI Taxonomy" id="1159556"/>
    <lineage>
        <taxon>Eukaryota</taxon>
        <taxon>Fungi</taxon>
        <taxon>Dikarya</taxon>
        <taxon>Ascomycota</taxon>
        <taxon>Pezizomycotina</taxon>
        <taxon>Sordariomycetes</taxon>
        <taxon>Hypocreomycetidae</taxon>
        <taxon>Hypocreales</taxon>
        <taxon>Clavicipitaceae</taxon>
        <taxon>Ustilaginoidea</taxon>
    </lineage>
</organism>
<dbReference type="AlphaFoldDB" id="A0A063C693"/>
<evidence type="ECO:0000256" key="2">
    <source>
        <dbReference type="ARBA" id="ARBA00004718"/>
    </source>
</evidence>
<evidence type="ECO:0000256" key="4">
    <source>
        <dbReference type="ARBA" id="ARBA00022786"/>
    </source>
</evidence>
<keyword evidence="5" id="KW-0539">Nucleus</keyword>
<evidence type="ECO:0000313" key="10">
    <source>
        <dbReference type="EMBL" id="QUC22317.1"/>
    </source>
</evidence>
<dbReference type="InterPro" id="IPR045886">
    <property type="entry name" value="ThiF/MoeB/HesA"/>
</dbReference>
<dbReference type="GO" id="GO:0016925">
    <property type="term" value="P:protein sumoylation"/>
    <property type="evidence" value="ECO:0007669"/>
    <property type="project" value="TreeGrafter"/>
</dbReference>
<evidence type="ECO:0000256" key="3">
    <source>
        <dbReference type="ARBA" id="ARBA00005673"/>
    </source>
</evidence>
<evidence type="ECO:0000256" key="5">
    <source>
        <dbReference type="ARBA" id="ARBA00023242"/>
    </source>
</evidence>
<gene>
    <name evidence="10" type="ORF">UV8b_06558</name>
    <name evidence="9" type="ORF">UVI_02037610</name>
</gene>
<dbReference type="GO" id="GO:0019948">
    <property type="term" value="F:SUMO activating enzyme activity"/>
    <property type="evidence" value="ECO:0007669"/>
    <property type="project" value="TreeGrafter"/>
</dbReference>
<evidence type="ECO:0000256" key="1">
    <source>
        <dbReference type="ARBA" id="ARBA00004123"/>
    </source>
</evidence>
<dbReference type="STRING" id="1159556.A0A063C693"/>
<dbReference type="SUPFAM" id="SSF69572">
    <property type="entry name" value="Activating enzymes of the ubiquitin-like proteins"/>
    <property type="match status" value="1"/>
</dbReference>
<dbReference type="PANTHER" id="PTHR10953">
    <property type="entry name" value="UBIQUITIN-ACTIVATING ENZYME E1"/>
    <property type="match status" value="1"/>
</dbReference>
<dbReference type="InterPro" id="IPR000594">
    <property type="entry name" value="ThiF_NAD_FAD-bd"/>
</dbReference>
<dbReference type="EMBL" id="BBTG02000020">
    <property type="protein sequence ID" value="GAO14155.1"/>
    <property type="molecule type" value="Genomic_DNA"/>
</dbReference>
<protein>
    <recommendedName>
        <fullName evidence="6">Ubiquitin-like 1-activating enzyme E1A</fullName>
    </recommendedName>
</protein>
<dbReference type="InterPro" id="IPR035985">
    <property type="entry name" value="Ubiquitin-activating_enz"/>
</dbReference>
<dbReference type="Pfam" id="PF00899">
    <property type="entry name" value="ThiF"/>
    <property type="match status" value="1"/>
</dbReference>
<dbReference type="RefSeq" id="XP_042999990.1">
    <property type="nucleotide sequence ID" value="XM_043144055.1"/>
</dbReference>
<dbReference type="KEGG" id="uvi:66067335"/>
<keyword evidence="11" id="KW-1185">Reference proteome</keyword>
<accession>A0A063C693</accession>
<evidence type="ECO:0000259" key="8">
    <source>
        <dbReference type="Pfam" id="PF00899"/>
    </source>
</evidence>
<proteinExistence type="inferred from homology"/>
<dbReference type="GO" id="GO:0031510">
    <property type="term" value="C:SUMO activating enzyme complex"/>
    <property type="evidence" value="ECO:0007669"/>
    <property type="project" value="TreeGrafter"/>
</dbReference>
<dbReference type="GeneID" id="66067335"/>
<feature type="domain" description="THIF-type NAD/FAD binding fold" evidence="8">
    <location>
        <begin position="109"/>
        <end position="448"/>
    </location>
</feature>
<dbReference type="HOGENOM" id="CLU_002556_4_2_1"/>
<dbReference type="OrthoDB" id="1708823at2759"/>
<dbReference type="Gene3D" id="3.40.50.720">
    <property type="entry name" value="NAD(P)-binding Rossmann-like Domain"/>
    <property type="match status" value="1"/>
</dbReference>
<reference evidence="9" key="1">
    <citation type="journal article" date="2016" name="Genome Announc.">
        <title>Genome Sequence of Ustilaginoidea virens IPU010, a Rice Pathogenic Fungus Causing False Smut.</title>
        <authorList>
            <person name="Kumagai T."/>
            <person name="Ishii T."/>
            <person name="Terai G."/>
            <person name="Umemura M."/>
            <person name="Machida M."/>
            <person name="Asai K."/>
        </authorList>
    </citation>
    <scope>NUCLEOTIDE SEQUENCE [LARGE SCALE GENOMIC DNA]</scope>
    <source>
        <strain evidence="9">IPU010</strain>
    </source>
</reference>
<sequence length="489" mass="52253">MDQQNRGQEHVGTNPDGGARARARALPPAQQILEPNGNAPAFDSSLLQHGSLLNPMASVMADSGPLLQDADVGGIPVPDASRLAPAMAANGAPMQIPPSTVSPDDVALYDRQIRLWGMAAQQKIQNAHILLITMRGLAHEIAKNLVLAGVGSITLLDGSLVTEADLGCQFFLSEGGESLVGQNRAEAASHALRKLNPRVQVHVDPQSVTAKGPSYFAAYSVVIATDLGPDTVNIINTATRINSRPFYAAGTHGMYGFIFSDLIEHDFVIRREASNVATAPRQESRTRSVVHVSTETRGNKPTELVTKRELYSTWYLASDAAVLPAEYTASKRRLRCVTPALSCLRALWEFQLLHGGRLPDILSREDLRVFTQIATQKHKALSLPSETLKPCVLRKFLQNLGSEIAPVTAILGGQLAQDVINVLGQSQQPIQNTVIFDGTTMEAPMYPLHPEMDLGASLLSVSNLNAHAAAAANANPTVGNGSNASIVAC</sequence>
<dbReference type="GO" id="GO:0005737">
    <property type="term" value="C:cytoplasm"/>
    <property type="evidence" value="ECO:0007669"/>
    <property type="project" value="TreeGrafter"/>
</dbReference>
<reference evidence="10" key="3">
    <citation type="submission" date="2020-03" db="EMBL/GenBank/DDBJ databases">
        <title>A mixture of massive structural variations and highly conserved coding sequences in Ustilaginoidea virens genome.</title>
        <authorList>
            <person name="Zhang K."/>
            <person name="Zhao Z."/>
            <person name="Zhang Z."/>
            <person name="Li Y."/>
            <person name="Hsiang T."/>
            <person name="Sun W."/>
        </authorList>
    </citation>
    <scope>NUCLEOTIDE SEQUENCE</scope>
    <source>
        <strain evidence="10">UV-8b</strain>
    </source>
</reference>
<evidence type="ECO:0000256" key="7">
    <source>
        <dbReference type="SAM" id="MobiDB-lite"/>
    </source>
</evidence>
<feature type="region of interest" description="Disordered" evidence="7">
    <location>
        <begin position="1"/>
        <end position="21"/>
    </location>
</feature>
<dbReference type="PANTHER" id="PTHR10953:SF162">
    <property type="entry name" value="SUMO-ACTIVATING ENZYME SUBUNIT 1"/>
    <property type="match status" value="1"/>
</dbReference>
<dbReference type="Proteomes" id="UP000054053">
    <property type="component" value="Unassembled WGS sequence"/>
</dbReference>
<evidence type="ECO:0000256" key="6">
    <source>
        <dbReference type="ARBA" id="ARBA00044354"/>
    </source>
</evidence>
<dbReference type="EMBL" id="CP072757">
    <property type="protein sequence ID" value="QUC22317.1"/>
    <property type="molecule type" value="Genomic_DNA"/>
</dbReference>
<dbReference type="Proteomes" id="UP000027002">
    <property type="component" value="Chromosome 5"/>
</dbReference>
<evidence type="ECO:0000313" key="11">
    <source>
        <dbReference type="Proteomes" id="UP000027002"/>
    </source>
</evidence>